<gene>
    <name evidence="3" type="ORF">GA0070618_4684</name>
</gene>
<feature type="signal peptide" evidence="2">
    <location>
        <begin position="1"/>
        <end position="35"/>
    </location>
</feature>
<dbReference type="Gene3D" id="3.60.10.10">
    <property type="entry name" value="Endonuclease/exonuclease/phosphatase"/>
    <property type="match status" value="1"/>
</dbReference>
<keyword evidence="3" id="KW-0378">Hydrolase</keyword>
<keyword evidence="4" id="KW-1185">Reference proteome</keyword>
<dbReference type="SUPFAM" id="SSF56219">
    <property type="entry name" value="DNase I-like"/>
    <property type="match status" value="1"/>
</dbReference>
<dbReference type="EMBL" id="LT607413">
    <property type="protein sequence ID" value="SCF27064.1"/>
    <property type="molecule type" value="Genomic_DNA"/>
</dbReference>
<name>A0A1C4Z2C5_MICEC</name>
<evidence type="ECO:0000256" key="1">
    <source>
        <dbReference type="SAM" id="MobiDB-lite"/>
    </source>
</evidence>
<accession>A0A1C4Z2C5</accession>
<evidence type="ECO:0000313" key="4">
    <source>
        <dbReference type="Proteomes" id="UP000198253"/>
    </source>
</evidence>
<dbReference type="RefSeq" id="WP_143740381.1">
    <property type="nucleotide sequence ID" value="NZ_LT607413.1"/>
</dbReference>
<evidence type="ECO:0000256" key="2">
    <source>
        <dbReference type="SAM" id="SignalP"/>
    </source>
</evidence>
<feature type="chain" id="PRO_5008709750" evidence="2">
    <location>
        <begin position="36"/>
        <end position="320"/>
    </location>
</feature>
<proteinExistence type="predicted"/>
<sequence length="320" mass="34888">MPIRTSRIVRSVVAALTTVLATTVVGLTGATAAQAAVNTSPNYLVVYNNNIENWLPASCADGLIWDRLITYIKARPLSPDIFTVQQVSNQTQLNALTQRLSDELPGTYAGQIAIADPGSMGYTSTCGKMKNQQTNAVVYRSDRFTYEAATRWRSDAPEDYDAGTGPCRNLEPTRSSQDRVHNIAVRLHDRVAGQDVSVASIHWPTDTWHASECADENIREADEAMDRLGGDLKIVAGDTNAEPDTAGWWNDGKGYGYRDPIAEKCGSRNCSSAYDTLNSRRIDFLLVKSGNGFSNVATVTETMTGGAYSDHRAVTAYVNY</sequence>
<keyword evidence="2" id="KW-0732">Signal</keyword>
<dbReference type="AlphaFoldDB" id="A0A1C4Z2C5"/>
<keyword evidence="3" id="KW-0269">Exonuclease</keyword>
<dbReference type="Proteomes" id="UP000198253">
    <property type="component" value="Chromosome I"/>
</dbReference>
<keyword evidence="3" id="KW-0255">Endonuclease</keyword>
<dbReference type="GO" id="GO:0004519">
    <property type="term" value="F:endonuclease activity"/>
    <property type="evidence" value="ECO:0007669"/>
    <property type="project" value="UniProtKB-KW"/>
</dbReference>
<dbReference type="OrthoDB" id="4942342at2"/>
<protein>
    <submittedName>
        <fullName evidence="3">Endonuclease/Exonuclease/phosphatase family protein</fullName>
    </submittedName>
</protein>
<reference evidence="4" key="1">
    <citation type="submission" date="2016-06" db="EMBL/GenBank/DDBJ databases">
        <authorList>
            <person name="Varghese N."/>
            <person name="Submissions Spin"/>
        </authorList>
    </citation>
    <scope>NUCLEOTIDE SEQUENCE [LARGE SCALE GENOMIC DNA]</scope>
    <source>
        <strain evidence="4">DSM 43816</strain>
    </source>
</reference>
<evidence type="ECO:0000313" key="3">
    <source>
        <dbReference type="EMBL" id="SCF27064.1"/>
    </source>
</evidence>
<dbReference type="GO" id="GO:0004527">
    <property type="term" value="F:exonuclease activity"/>
    <property type="evidence" value="ECO:0007669"/>
    <property type="project" value="UniProtKB-KW"/>
</dbReference>
<organism evidence="3 4">
    <name type="scientific">Micromonospora echinospora</name>
    <name type="common">Micromonospora purpurea</name>
    <dbReference type="NCBI Taxonomy" id="1877"/>
    <lineage>
        <taxon>Bacteria</taxon>
        <taxon>Bacillati</taxon>
        <taxon>Actinomycetota</taxon>
        <taxon>Actinomycetes</taxon>
        <taxon>Micromonosporales</taxon>
        <taxon>Micromonosporaceae</taxon>
        <taxon>Micromonospora</taxon>
    </lineage>
</organism>
<dbReference type="InParanoid" id="A0A1C4Z2C5"/>
<feature type="region of interest" description="Disordered" evidence="1">
    <location>
        <begin position="157"/>
        <end position="176"/>
    </location>
</feature>
<keyword evidence="3" id="KW-0540">Nuclease</keyword>
<dbReference type="InterPro" id="IPR036691">
    <property type="entry name" value="Endo/exonu/phosph_ase_sf"/>
</dbReference>